<accession>A0A9W4SYA7</accession>
<feature type="non-terminal residue" evidence="1">
    <location>
        <position position="1"/>
    </location>
</feature>
<evidence type="ECO:0000313" key="1">
    <source>
        <dbReference type="EMBL" id="CAI2188028.1"/>
    </source>
</evidence>
<keyword evidence="2" id="KW-1185">Reference proteome</keyword>
<dbReference type="AlphaFoldDB" id="A0A9W4SYA7"/>
<protein>
    <submittedName>
        <fullName evidence="1">8998_t:CDS:1</fullName>
    </submittedName>
</protein>
<dbReference type="OrthoDB" id="2435398at2759"/>
<evidence type="ECO:0000313" key="2">
    <source>
        <dbReference type="Proteomes" id="UP001153678"/>
    </source>
</evidence>
<reference evidence="1" key="1">
    <citation type="submission" date="2022-08" db="EMBL/GenBank/DDBJ databases">
        <authorList>
            <person name="Kallberg Y."/>
            <person name="Tangrot J."/>
            <person name="Rosling A."/>
        </authorList>
    </citation>
    <scope>NUCLEOTIDE SEQUENCE</scope>
    <source>
        <strain evidence="1">Wild A</strain>
    </source>
</reference>
<name>A0A9W4SYA7_9GLOM</name>
<proteinExistence type="predicted"/>
<organism evidence="1 2">
    <name type="scientific">Funneliformis geosporum</name>
    <dbReference type="NCBI Taxonomy" id="1117311"/>
    <lineage>
        <taxon>Eukaryota</taxon>
        <taxon>Fungi</taxon>
        <taxon>Fungi incertae sedis</taxon>
        <taxon>Mucoromycota</taxon>
        <taxon>Glomeromycotina</taxon>
        <taxon>Glomeromycetes</taxon>
        <taxon>Glomerales</taxon>
        <taxon>Glomeraceae</taxon>
        <taxon>Funneliformis</taxon>
    </lineage>
</organism>
<gene>
    <name evidence="1" type="ORF">FWILDA_LOCUS13375</name>
</gene>
<dbReference type="Proteomes" id="UP001153678">
    <property type="component" value="Unassembled WGS sequence"/>
</dbReference>
<sequence>MTLSFLSVNISSLGYMDDVNWIASSKKDLEYILDIADLKFVLSYIPIISVLGSVRFLSVWINIFNSSSFVKNQTKDTIFSFITILKSKPLTDKQLIYIFNTILISTLEYCLQTTLLSFNECNTFSASIRRLLKTNSKFASLVSDCLFKENNFYNLHDLWNQQMQAFSTAFLYQFNFKAIYNDISRIRLFRLQLNNGLHVLPLIKWSLPINNKSSHNLIGSSISLDSILPQATLVKHYTSST</sequence>
<dbReference type="EMBL" id="CAMKVN010004937">
    <property type="protein sequence ID" value="CAI2188028.1"/>
    <property type="molecule type" value="Genomic_DNA"/>
</dbReference>
<comment type="caution">
    <text evidence="1">The sequence shown here is derived from an EMBL/GenBank/DDBJ whole genome shotgun (WGS) entry which is preliminary data.</text>
</comment>